<evidence type="ECO:0000313" key="1">
    <source>
        <dbReference type="EMBL" id="SCM55020.1"/>
    </source>
</evidence>
<accession>A0A1C6Z757</accession>
<dbReference type="Proteomes" id="UP000094844">
    <property type="component" value="Unassembled WGS sequence"/>
</dbReference>
<protein>
    <submittedName>
        <fullName evidence="1">Uncharacterized protein</fullName>
    </submittedName>
</protein>
<name>A0A1C6Z757_HAFAL</name>
<dbReference type="AlphaFoldDB" id="A0A1C6Z757"/>
<sequence length="75" mass="8361">MACMSLVLNVSALISKVDPMGVMSKEERCGLDLKGTEHLLFSDDEGDAIVNSIIEKTMALIRHILLKERSNIFRL</sequence>
<organism evidence="1 2">
    <name type="scientific">Hafnia alvei</name>
    <dbReference type="NCBI Taxonomy" id="569"/>
    <lineage>
        <taxon>Bacteria</taxon>
        <taxon>Pseudomonadati</taxon>
        <taxon>Pseudomonadota</taxon>
        <taxon>Gammaproteobacteria</taxon>
        <taxon>Enterobacterales</taxon>
        <taxon>Hafniaceae</taxon>
        <taxon>Hafnia</taxon>
    </lineage>
</organism>
<gene>
    <name evidence="1" type="ORF">BN1044_04533</name>
</gene>
<reference evidence="1 2" key="1">
    <citation type="submission" date="2016-09" db="EMBL/GenBank/DDBJ databases">
        <authorList>
            <person name="Capua I."/>
            <person name="De Benedictis P."/>
            <person name="Joannis T."/>
            <person name="Lombin L.H."/>
            <person name="Cattoli G."/>
        </authorList>
    </citation>
    <scope>NUCLEOTIDE SEQUENCE [LARGE SCALE GENOMIC DNA]</scope>
    <source>
        <strain evidence="1 2">GB001</strain>
    </source>
</reference>
<evidence type="ECO:0000313" key="2">
    <source>
        <dbReference type="Proteomes" id="UP000094844"/>
    </source>
</evidence>
<proteinExistence type="predicted"/>
<dbReference type="EMBL" id="FMIQ01000085">
    <property type="protein sequence ID" value="SCM55020.1"/>
    <property type="molecule type" value="Genomic_DNA"/>
</dbReference>